<dbReference type="PANTHER" id="PTHR45829:SF1">
    <property type="entry name" value="CARRIER PROTEIN, PUTATIVE (AFU_ORTHOLOGUE AFUA_4G06780)-RELATED"/>
    <property type="match status" value="1"/>
</dbReference>
<name>A0A2V1CZW5_9PLEO</name>
<keyword evidence="4" id="KW-0677">Repeat</keyword>
<feature type="repeat" description="Solcar" evidence="9">
    <location>
        <begin position="251"/>
        <end position="377"/>
    </location>
</feature>
<evidence type="ECO:0000256" key="1">
    <source>
        <dbReference type="ARBA" id="ARBA00004448"/>
    </source>
</evidence>
<dbReference type="OrthoDB" id="10266426at2759"/>
<dbReference type="GO" id="GO:0015218">
    <property type="term" value="F:pyrimidine nucleotide transmembrane transporter activity"/>
    <property type="evidence" value="ECO:0007669"/>
    <property type="project" value="InterPro"/>
</dbReference>
<sequence>MSPCLPTSDIRRRKPDAYGATSYLENAMTRCSMDTIRCLAGASSGMAASIVTCPLDVIKIKLQGRNGLRLWTLDSISIRRSFQDRGLIGTGRVIWREGGLTAMYQGLGPTMLGYLPRWAIFFASYHRINDSLNSKFEGSRRTWISSSLSAVAAGACSTLFTNPFWVIKTRLISQSSISTENTGKPLWEYSSALDAALKIYRNEGVVAFYSGLSPALLGVTHLAIQFPLYELLKIYLTGAGLGRWKEQETFLQVLGILTSSSLSKMCASAATYPHEVIRTRLQTQKRAQNPISLEPTMSSSVPEQTPDGNHRRVARSCDTGRSRDTQTLPYGGVVSTFRTILREEGWRAFYAGMGTGMIRAVPASATTMLVYEVVVQMLTKAKKEGELKLELHGGIAKRDLIV</sequence>
<keyword evidence="7" id="KW-0496">Mitochondrion</keyword>
<evidence type="ECO:0000256" key="3">
    <source>
        <dbReference type="ARBA" id="ARBA00022692"/>
    </source>
</evidence>
<dbReference type="InterPro" id="IPR002067">
    <property type="entry name" value="MCP"/>
</dbReference>
<dbReference type="Gene3D" id="1.50.40.10">
    <property type="entry name" value="Mitochondrial carrier domain"/>
    <property type="match status" value="2"/>
</dbReference>
<dbReference type="InterPro" id="IPR023395">
    <property type="entry name" value="MCP_dom_sf"/>
</dbReference>
<feature type="repeat" description="Solcar" evidence="9">
    <location>
        <begin position="141"/>
        <end position="235"/>
    </location>
</feature>
<evidence type="ECO:0000256" key="4">
    <source>
        <dbReference type="ARBA" id="ARBA00022737"/>
    </source>
</evidence>
<comment type="similarity">
    <text evidence="10">Belongs to the mitochondrial carrier (TC 2.A.29) family.</text>
</comment>
<keyword evidence="13" id="KW-1185">Reference proteome</keyword>
<dbReference type="EMBL" id="KZ805906">
    <property type="protein sequence ID" value="PVH91275.1"/>
    <property type="molecule type" value="Genomic_DNA"/>
</dbReference>
<evidence type="ECO:0000256" key="11">
    <source>
        <dbReference type="SAM" id="MobiDB-lite"/>
    </source>
</evidence>
<keyword evidence="8 9" id="KW-0472">Membrane</keyword>
<feature type="compositionally biased region" description="Polar residues" evidence="11">
    <location>
        <begin position="288"/>
        <end position="307"/>
    </location>
</feature>
<evidence type="ECO:0000313" key="13">
    <source>
        <dbReference type="Proteomes" id="UP000244855"/>
    </source>
</evidence>
<dbReference type="PANTHER" id="PTHR45829">
    <property type="entry name" value="MITOCHONDRIAL CARRIER PROTEIN RIM2"/>
    <property type="match status" value="1"/>
</dbReference>
<organism evidence="12 13">
    <name type="scientific">Periconia macrospinosa</name>
    <dbReference type="NCBI Taxonomy" id="97972"/>
    <lineage>
        <taxon>Eukaryota</taxon>
        <taxon>Fungi</taxon>
        <taxon>Dikarya</taxon>
        <taxon>Ascomycota</taxon>
        <taxon>Pezizomycotina</taxon>
        <taxon>Dothideomycetes</taxon>
        <taxon>Pleosporomycetidae</taxon>
        <taxon>Pleosporales</taxon>
        <taxon>Massarineae</taxon>
        <taxon>Periconiaceae</taxon>
        <taxon>Periconia</taxon>
    </lineage>
</organism>
<dbReference type="AlphaFoldDB" id="A0A2V1CZW5"/>
<dbReference type="InterPro" id="IPR018108">
    <property type="entry name" value="MCP_transmembrane"/>
</dbReference>
<keyword evidence="3 9" id="KW-0812">Transmembrane</keyword>
<evidence type="ECO:0000256" key="5">
    <source>
        <dbReference type="ARBA" id="ARBA00022792"/>
    </source>
</evidence>
<reference evidence="12 13" key="1">
    <citation type="journal article" date="2018" name="Sci. Rep.">
        <title>Comparative genomics provides insights into the lifestyle and reveals functional heterogeneity of dark septate endophytic fungi.</title>
        <authorList>
            <person name="Knapp D.G."/>
            <person name="Nemeth J.B."/>
            <person name="Barry K."/>
            <person name="Hainaut M."/>
            <person name="Henrissat B."/>
            <person name="Johnson J."/>
            <person name="Kuo A."/>
            <person name="Lim J.H.P."/>
            <person name="Lipzen A."/>
            <person name="Nolan M."/>
            <person name="Ohm R.A."/>
            <person name="Tamas L."/>
            <person name="Grigoriev I.V."/>
            <person name="Spatafora J.W."/>
            <person name="Nagy L.G."/>
            <person name="Kovacs G.M."/>
        </authorList>
    </citation>
    <scope>NUCLEOTIDE SEQUENCE [LARGE SCALE GENOMIC DNA]</scope>
    <source>
        <strain evidence="12 13">DSE2036</strain>
    </source>
</reference>
<proteinExistence type="inferred from homology"/>
<feature type="region of interest" description="Disordered" evidence="11">
    <location>
        <begin position="288"/>
        <end position="323"/>
    </location>
</feature>
<evidence type="ECO:0000313" key="12">
    <source>
        <dbReference type="EMBL" id="PVH91275.1"/>
    </source>
</evidence>
<comment type="subcellular location">
    <subcellularLocation>
        <location evidence="1">Mitochondrion inner membrane</location>
        <topology evidence="1">Multi-pass membrane protein</topology>
    </subcellularLocation>
</comment>
<dbReference type="Pfam" id="PF00153">
    <property type="entry name" value="Mito_carr"/>
    <property type="match status" value="4"/>
</dbReference>
<evidence type="ECO:0000256" key="2">
    <source>
        <dbReference type="ARBA" id="ARBA00022448"/>
    </source>
</evidence>
<dbReference type="GO" id="GO:0005743">
    <property type="term" value="C:mitochondrial inner membrane"/>
    <property type="evidence" value="ECO:0007669"/>
    <property type="project" value="UniProtKB-SubCell"/>
</dbReference>
<keyword evidence="6" id="KW-1133">Transmembrane helix</keyword>
<dbReference type="Proteomes" id="UP000244855">
    <property type="component" value="Unassembled WGS sequence"/>
</dbReference>
<gene>
    <name evidence="12" type="ORF">DM02DRAFT_664168</name>
</gene>
<dbReference type="InterPro" id="IPR049562">
    <property type="entry name" value="SLC25A33/36-like"/>
</dbReference>
<feature type="repeat" description="Solcar" evidence="9">
    <location>
        <begin position="32"/>
        <end position="131"/>
    </location>
</feature>
<dbReference type="GO" id="GO:1990519">
    <property type="term" value="P:pyrimidine nucleotide import into mitochondrion"/>
    <property type="evidence" value="ECO:0007669"/>
    <property type="project" value="TreeGrafter"/>
</dbReference>
<evidence type="ECO:0000256" key="10">
    <source>
        <dbReference type="RuleBase" id="RU000488"/>
    </source>
</evidence>
<evidence type="ECO:0000256" key="9">
    <source>
        <dbReference type="PROSITE-ProRule" id="PRU00282"/>
    </source>
</evidence>
<dbReference type="PRINTS" id="PR00926">
    <property type="entry name" value="MITOCARRIER"/>
</dbReference>
<keyword evidence="2 10" id="KW-0813">Transport</keyword>
<keyword evidence="5" id="KW-0999">Mitochondrion inner membrane</keyword>
<evidence type="ECO:0000256" key="8">
    <source>
        <dbReference type="ARBA" id="ARBA00023136"/>
    </source>
</evidence>
<dbReference type="SUPFAM" id="SSF103506">
    <property type="entry name" value="Mitochondrial carrier"/>
    <property type="match status" value="1"/>
</dbReference>
<evidence type="ECO:0000256" key="6">
    <source>
        <dbReference type="ARBA" id="ARBA00022989"/>
    </source>
</evidence>
<dbReference type="PROSITE" id="PS50920">
    <property type="entry name" value="SOLCAR"/>
    <property type="match status" value="3"/>
</dbReference>
<protein>
    <submittedName>
        <fullName evidence="12">Mitochondrial carrier</fullName>
    </submittedName>
</protein>
<evidence type="ECO:0000256" key="7">
    <source>
        <dbReference type="ARBA" id="ARBA00023128"/>
    </source>
</evidence>
<accession>A0A2V1CZW5</accession>